<feature type="transmembrane region" description="Helical" evidence="1">
    <location>
        <begin position="66"/>
        <end position="87"/>
    </location>
</feature>
<comment type="caution">
    <text evidence="2">The sequence shown here is derived from an EMBL/GenBank/DDBJ whole genome shotgun (WGS) entry which is preliminary data.</text>
</comment>
<keyword evidence="1" id="KW-0812">Transmembrane</keyword>
<proteinExistence type="predicted"/>
<keyword evidence="3" id="KW-1185">Reference proteome</keyword>
<keyword evidence="1" id="KW-0472">Membrane</keyword>
<protein>
    <submittedName>
        <fullName evidence="2">Uncharacterized protein</fullName>
    </submittedName>
</protein>
<organism evidence="2 3">
    <name type="scientific">Rubroshorea leprosula</name>
    <dbReference type="NCBI Taxonomy" id="152421"/>
    <lineage>
        <taxon>Eukaryota</taxon>
        <taxon>Viridiplantae</taxon>
        <taxon>Streptophyta</taxon>
        <taxon>Embryophyta</taxon>
        <taxon>Tracheophyta</taxon>
        <taxon>Spermatophyta</taxon>
        <taxon>Magnoliopsida</taxon>
        <taxon>eudicotyledons</taxon>
        <taxon>Gunneridae</taxon>
        <taxon>Pentapetalae</taxon>
        <taxon>rosids</taxon>
        <taxon>malvids</taxon>
        <taxon>Malvales</taxon>
        <taxon>Dipterocarpaceae</taxon>
        <taxon>Rubroshorea</taxon>
    </lineage>
</organism>
<dbReference type="EMBL" id="BPVZ01000038">
    <property type="protein sequence ID" value="GKV13232.1"/>
    <property type="molecule type" value="Genomic_DNA"/>
</dbReference>
<gene>
    <name evidence="2" type="ORF">SLEP1_g24276</name>
</gene>
<evidence type="ECO:0000313" key="3">
    <source>
        <dbReference type="Proteomes" id="UP001054252"/>
    </source>
</evidence>
<reference evidence="2 3" key="1">
    <citation type="journal article" date="2021" name="Commun. Biol.">
        <title>The genome of Shorea leprosula (Dipterocarpaceae) highlights the ecological relevance of drought in aseasonal tropical rainforests.</title>
        <authorList>
            <person name="Ng K.K.S."/>
            <person name="Kobayashi M.J."/>
            <person name="Fawcett J.A."/>
            <person name="Hatakeyama M."/>
            <person name="Paape T."/>
            <person name="Ng C.H."/>
            <person name="Ang C.C."/>
            <person name="Tnah L.H."/>
            <person name="Lee C.T."/>
            <person name="Nishiyama T."/>
            <person name="Sese J."/>
            <person name="O'Brien M.J."/>
            <person name="Copetti D."/>
            <person name="Mohd Noor M.I."/>
            <person name="Ong R.C."/>
            <person name="Putra M."/>
            <person name="Sireger I.Z."/>
            <person name="Indrioko S."/>
            <person name="Kosugi Y."/>
            <person name="Izuno A."/>
            <person name="Isagi Y."/>
            <person name="Lee S.L."/>
            <person name="Shimizu K.K."/>
        </authorList>
    </citation>
    <scope>NUCLEOTIDE SEQUENCE [LARGE SCALE GENOMIC DNA]</scope>
    <source>
        <strain evidence="2">214</strain>
    </source>
</reference>
<name>A0AAV5JNU4_9ROSI</name>
<evidence type="ECO:0000313" key="2">
    <source>
        <dbReference type="EMBL" id="GKV13232.1"/>
    </source>
</evidence>
<dbReference type="AlphaFoldDB" id="A0AAV5JNU4"/>
<accession>A0AAV5JNU4</accession>
<keyword evidence="1" id="KW-1133">Transmembrane helix</keyword>
<sequence>MHASISQKPTVQPKIFSLQVCSFLRPKYVGRHFLEVSVSTHKVENPGEPSANLCKTSYLASPSPHLLSPFCVFSFLSFLILSLQSFWHQGYTINFAPSYLKSRGGLSQGEKT</sequence>
<dbReference type="Proteomes" id="UP001054252">
    <property type="component" value="Unassembled WGS sequence"/>
</dbReference>
<evidence type="ECO:0000256" key="1">
    <source>
        <dbReference type="SAM" id="Phobius"/>
    </source>
</evidence>